<reference evidence="1 2" key="1">
    <citation type="submission" date="2016-11" db="EMBL/GenBank/DDBJ databases">
        <authorList>
            <person name="Jaros S."/>
            <person name="Januszkiewicz K."/>
            <person name="Wedrychowicz H."/>
        </authorList>
    </citation>
    <scope>NUCLEOTIDE SEQUENCE [LARGE SCALE GENOMIC DNA]</scope>
    <source>
        <strain evidence="1 2">CECT 7868</strain>
    </source>
</reference>
<evidence type="ECO:0000313" key="2">
    <source>
        <dbReference type="Proteomes" id="UP000184608"/>
    </source>
</evidence>
<gene>
    <name evidence="1" type="ORF">VA7868_03400</name>
</gene>
<dbReference type="NCBIfam" id="TIGR01594">
    <property type="entry name" value="holin_lambda"/>
    <property type="match status" value="1"/>
</dbReference>
<dbReference type="AlphaFoldDB" id="A0A1M5ZZ90"/>
<sequence length="118" mass="12848">MDMNSSLDISRILDILNTLDIKGHIGLIKAFFKSDSVFLSLSASFFLASLRIIYSGGNLSDIILEGTMCSCLTLISLSVIELTGISNQFTVSIGGFIGFMGVKKISSWINRFISKKIS</sequence>
<dbReference type="Pfam" id="PF05106">
    <property type="entry name" value="Phage_holin_3_1"/>
    <property type="match status" value="1"/>
</dbReference>
<accession>A0A1M5ZZ90</accession>
<protein>
    <submittedName>
        <fullName evidence="1">Phage holin family (Lysis protein S)</fullName>
    </submittedName>
</protein>
<dbReference type="Proteomes" id="UP000184608">
    <property type="component" value="Unassembled WGS sequence"/>
</dbReference>
<proteinExistence type="predicted"/>
<organism evidence="1 2">
    <name type="scientific">Vibrio aerogenes CECT 7868</name>
    <dbReference type="NCBI Taxonomy" id="1216006"/>
    <lineage>
        <taxon>Bacteria</taxon>
        <taxon>Pseudomonadati</taxon>
        <taxon>Pseudomonadota</taxon>
        <taxon>Gammaproteobacteria</taxon>
        <taxon>Vibrionales</taxon>
        <taxon>Vibrionaceae</taxon>
        <taxon>Vibrio</taxon>
    </lineage>
</organism>
<dbReference type="InterPro" id="IPR006481">
    <property type="entry name" value="Phage_lambda_GpS_holin"/>
</dbReference>
<evidence type="ECO:0000313" key="1">
    <source>
        <dbReference type="EMBL" id="SHI29223.1"/>
    </source>
</evidence>
<name>A0A1M5ZZ90_9VIBR</name>
<keyword evidence="2" id="KW-1185">Reference proteome</keyword>
<dbReference type="EMBL" id="FQXZ01000039">
    <property type="protein sequence ID" value="SHI29223.1"/>
    <property type="molecule type" value="Genomic_DNA"/>
</dbReference>
<dbReference type="OrthoDB" id="6711255at2"/>